<evidence type="ECO:0000259" key="8">
    <source>
        <dbReference type="Pfam" id="PF10502"/>
    </source>
</evidence>
<dbReference type="CDD" id="cd06530">
    <property type="entry name" value="S26_SPase_I"/>
    <property type="match status" value="1"/>
</dbReference>
<feature type="active site" evidence="6">
    <location>
        <position position="83"/>
    </location>
</feature>
<dbReference type="Gene3D" id="2.10.109.10">
    <property type="entry name" value="Umud Fragment, subunit A"/>
    <property type="match status" value="1"/>
</dbReference>
<dbReference type="EMBL" id="FNFP01000003">
    <property type="protein sequence ID" value="SDK69081.1"/>
    <property type="molecule type" value="Genomic_DNA"/>
</dbReference>
<proteinExistence type="inferred from homology"/>
<dbReference type="GO" id="GO:0009003">
    <property type="term" value="F:signal peptidase activity"/>
    <property type="evidence" value="ECO:0007669"/>
    <property type="project" value="UniProtKB-EC"/>
</dbReference>
<keyword evidence="7" id="KW-1133">Transmembrane helix</keyword>
<dbReference type="Pfam" id="PF10502">
    <property type="entry name" value="Peptidase_S26"/>
    <property type="match status" value="1"/>
</dbReference>
<sequence length="180" mass="20934">MKKIRFKNDLFKTIIIILILVIVIDLLIFSIAVVVGPSMWPTLSDSDQLVFVKLPYFRNNPKRGDIIIFSPPKESGRDDLFVKRVVAIENDKYSIIDGVLYIDGRKIAEDYICDEEYINRSYPVTKGIVPENMVFVMGDNRNNSNDSRRFCCIKKQQIEGRVILRIWPLNSIKIFKEPYL</sequence>
<evidence type="ECO:0000256" key="7">
    <source>
        <dbReference type="RuleBase" id="RU362042"/>
    </source>
</evidence>
<dbReference type="EC" id="3.4.21.89" evidence="4 7"/>
<keyword evidence="7" id="KW-0645">Protease</keyword>
<comment type="catalytic activity">
    <reaction evidence="1 7">
        <text>Cleavage of hydrophobic, N-terminal signal or leader sequences from secreted and periplasmic proteins.</text>
        <dbReference type="EC" id="3.4.21.89"/>
    </reaction>
</comment>
<evidence type="ECO:0000256" key="3">
    <source>
        <dbReference type="ARBA" id="ARBA00009370"/>
    </source>
</evidence>
<comment type="subcellular location">
    <subcellularLocation>
        <location evidence="2">Cell membrane</location>
        <topology evidence="2">Single-pass type II membrane protein</topology>
    </subcellularLocation>
    <subcellularLocation>
        <location evidence="7">Membrane</location>
        <topology evidence="7">Single-pass type II membrane protein</topology>
    </subcellularLocation>
</comment>
<dbReference type="NCBIfam" id="TIGR02227">
    <property type="entry name" value="sigpep_I_bact"/>
    <property type="match status" value="1"/>
</dbReference>
<reference evidence="9 10" key="1">
    <citation type="submission" date="2016-10" db="EMBL/GenBank/DDBJ databases">
        <authorList>
            <person name="de Groot N.N."/>
        </authorList>
    </citation>
    <scope>NUCLEOTIDE SEQUENCE [LARGE SCALE GENOMIC DNA]</scope>
    <source>
        <strain evidence="9 10">DSM 18346</strain>
    </source>
</reference>
<evidence type="ECO:0000256" key="1">
    <source>
        <dbReference type="ARBA" id="ARBA00000677"/>
    </source>
</evidence>
<dbReference type="InterPro" id="IPR000223">
    <property type="entry name" value="Pept_S26A_signal_pept_1"/>
</dbReference>
<evidence type="ECO:0000256" key="2">
    <source>
        <dbReference type="ARBA" id="ARBA00004401"/>
    </source>
</evidence>
<dbReference type="OrthoDB" id="9802919at2"/>
<dbReference type="AlphaFoldDB" id="A0A1G9DYX3"/>
<feature type="transmembrane region" description="Helical" evidence="7">
    <location>
        <begin position="12"/>
        <end position="40"/>
    </location>
</feature>
<evidence type="ECO:0000256" key="5">
    <source>
        <dbReference type="ARBA" id="ARBA00022801"/>
    </source>
</evidence>
<dbReference type="RefSeq" id="WP_090553356.1">
    <property type="nucleotide sequence ID" value="NZ_FNFP01000003.1"/>
</dbReference>
<evidence type="ECO:0000313" key="10">
    <source>
        <dbReference type="Proteomes" id="UP000198718"/>
    </source>
</evidence>
<evidence type="ECO:0000313" key="9">
    <source>
        <dbReference type="EMBL" id="SDK69081.1"/>
    </source>
</evidence>
<keyword evidence="7" id="KW-0812">Transmembrane</keyword>
<dbReference type="InterPro" id="IPR019758">
    <property type="entry name" value="Pept_S26A_signal_pept_1_CS"/>
</dbReference>
<dbReference type="PANTHER" id="PTHR43390:SF1">
    <property type="entry name" value="CHLOROPLAST PROCESSING PEPTIDASE"/>
    <property type="match status" value="1"/>
</dbReference>
<dbReference type="GO" id="GO:0004252">
    <property type="term" value="F:serine-type endopeptidase activity"/>
    <property type="evidence" value="ECO:0007669"/>
    <property type="project" value="InterPro"/>
</dbReference>
<keyword evidence="7" id="KW-0472">Membrane</keyword>
<dbReference type="PRINTS" id="PR00727">
    <property type="entry name" value="LEADERPTASE"/>
</dbReference>
<name>A0A1G9DYX3_9FIRM</name>
<dbReference type="Proteomes" id="UP000198718">
    <property type="component" value="Unassembled WGS sequence"/>
</dbReference>
<dbReference type="InterPro" id="IPR036286">
    <property type="entry name" value="LexA/Signal_pep-like_sf"/>
</dbReference>
<organism evidence="9 10">
    <name type="scientific">Natronincola ferrireducens</name>
    <dbReference type="NCBI Taxonomy" id="393762"/>
    <lineage>
        <taxon>Bacteria</taxon>
        <taxon>Bacillati</taxon>
        <taxon>Bacillota</taxon>
        <taxon>Clostridia</taxon>
        <taxon>Peptostreptococcales</taxon>
        <taxon>Natronincolaceae</taxon>
        <taxon>Natronincola</taxon>
    </lineage>
</organism>
<dbReference type="PROSITE" id="PS00761">
    <property type="entry name" value="SPASE_I_3"/>
    <property type="match status" value="1"/>
</dbReference>
<protein>
    <recommendedName>
        <fullName evidence="4 7">Signal peptidase I</fullName>
        <ecNumber evidence="4 7">3.4.21.89</ecNumber>
    </recommendedName>
</protein>
<dbReference type="InterPro" id="IPR019533">
    <property type="entry name" value="Peptidase_S26"/>
</dbReference>
<dbReference type="GO" id="GO:0006465">
    <property type="term" value="P:signal peptide processing"/>
    <property type="evidence" value="ECO:0007669"/>
    <property type="project" value="InterPro"/>
</dbReference>
<evidence type="ECO:0000256" key="4">
    <source>
        <dbReference type="ARBA" id="ARBA00013208"/>
    </source>
</evidence>
<dbReference type="GO" id="GO:0005886">
    <property type="term" value="C:plasma membrane"/>
    <property type="evidence" value="ECO:0007669"/>
    <property type="project" value="UniProtKB-SubCell"/>
</dbReference>
<gene>
    <name evidence="9" type="ORF">SAMN05660472_01781</name>
</gene>
<keyword evidence="10" id="KW-1185">Reference proteome</keyword>
<feature type="domain" description="Peptidase S26" evidence="8">
    <location>
        <begin position="9"/>
        <end position="167"/>
    </location>
</feature>
<dbReference type="SUPFAM" id="SSF51306">
    <property type="entry name" value="LexA/Signal peptidase"/>
    <property type="match status" value="1"/>
</dbReference>
<dbReference type="PANTHER" id="PTHR43390">
    <property type="entry name" value="SIGNAL PEPTIDASE I"/>
    <property type="match status" value="1"/>
</dbReference>
<feature type="active site" evidence="6">
    <location>
        <position position="38"/>
    </location>
</feature>
<accession>A0A1G9DYX3</accession>
<keyword evidence="5 7" id="KW-0378">Hydrolase</keyword>
<comment type="similarity">
    <text evidence="3 7">Belongs to the peptidase S26 family.</text>
</comment>
<dbReference type="STRING" id="393762.SAMN05660472_01781"/>
<evidence type="ECO:0000256" key="6">
    <source>
        <dbReference type="PIRSR" id="PIRSR600223-1"/>
    </source>
</evidence>